<organism evidence="2 3">
    <name type="scientific">Steinernema carpocapsae</name>
    <name type="common">Entomopathogenic nematode</name>
    <dbReference type="NCBI Taxonomy" id="34508"/>
    <lineage>
        <taxon>Eukaryota</taxon>
        <taxon>Metazoa</taxon>
        <taxon>Ecdysozoa</taxon>
        <taxon>Nematoda</taxon>
        <taxon>Chromadorea</taxon>
        <taxon>Rhabditida</taxon>
        <taxon>Tylenchina</taxon>
        <taxon>Panagrolaimomorpha</taxon>
        <taxon>Strongyloidoidea</taxon>
        <taxon>Steinernematidae</taxon>
        <taxon>Steinernema</taxon>
    </lineage>
</organism>
<dbReference type="Proteomes" id="UP000298663">
    <property type="component" value="Unassembled WGS sequence"/>
</dbReference>
<protein>
    <submittedName>
        <fullName evidence="2">Uncharacterized protein</fullName>
    </submittedName>
</protein>
<dbReference type="OrthoDB" id="10613911at2759"/>
<proteinExistence type="predicted"/>
<name>A0A4U5LU72_STECR</name>
<dbReference type="AlphaFoldDB" id="A0A4U5LU72"/>
<accession>A0A4U5LU72</accession>
<gene>
    <name evidence="2" type="ORF">L596_029292</name>
</gene>
<reference evidence="2 3" key="2">
    <citation type="journal article" date="2019" name="G3 (Bethesda)">
        <title>Hybrid Assembly of the Genome of the Entomopathogenic Nematode Steinernema carpocapsae Identifies the X-Chromosome.</title>
        <authorList>
            <person name="Serra L."/>
            <person name="Macchietto M."/>
            <person name="Macias-Munoz A."/>
            <person name="McGill C.J."/>
            <person name="Rodriguez I.M."/>
            <person name="Rodriguez B."/>
            <person name="Murad R."/>
            <person name="Mortazavi A."/>
        </authorList>
    </citation>
    <scope>NUCLEOTIDE SEQUENCE [LARGE SCALE GENOMIC DNA]</scope>
    <source>
        <strain evidence="2 3">ALL</strain>
    </source>
</reference>
<keyword evidence="3" id="KW-1185">Reference proteome</keyword>
<dbReference type="EMBL" id="AZBU02000012">
    <property type="protein sequence ID" value="TKR59653.1"/>
    <property type="molecule type" value="Genomic_DNA"/>
</dbReference>
<evidence type="ECO:0000256" key="1">
    <source>
        <dbReference type="SAM" id="MobiDB-lite"/>
    </source>
</evidence>
<reference evidence="2 3" key="1">
    <citation type="journal article" date="2015" name="Genome Biol.">
        <title>Comparative genomics of Steinernema reveals deeply conserved gene regulatory networks.</title>
        <authorList>
            <person name="Dillman A.R."/>
            <person name="Macchietto M."/>
            <person name="Porter C.F."/>
            <person name="Rogers A."/>
            <person name="Williams B."/>
            <person name="Antoshechkin I."/>
            <person name="Lee M.M."/>
            <person name="Goodwin Z."/>
            <person name="Lu X."/>
            <person name="Lewis E.E."/>
            <person name="Goodrich-Blair H."/>
            <person name="Stock S.P."/>
            <person name="Adams B.J."/>
            <person name="Sternberg P.W."/>
            <person name="Mortazavi A."/>
        </authorList>
    </citation>
    <scope>NUCLEOTIDE SEQUENCE [LARGE SCALE GENOMIC DNA]</scope>
    <source>
        <strain evidence="2 3">ALL</strain>
    </source>
</reference>
<feature type="compositionally biased region" description="Polar residues" evidence="1">
    <location>
        <begin position="25"/>
        <end position="39"/>
    </location>
</feature>
<feature type="region of interest" description="Disordered" evidence="1">
    <location>
        <begin position="24"/>
        <end position="45"/>
    </location>
</feature>
<comment type="caution">
    <text evidence="2">The sequence shown here is derived from an EMBL/GenBank/DDBJ whole genome shotgun (WGS) entry which is preliminary data.</text>
</comment>
<evidence type="ECO:0000313" key="3">
    <source>
        <dbReference type="Proteomes" id="UP000298663"/>
    </source>
</evidence>
<sequence>MCTLPSTSGTNAADDDACHTAENLDCTTSDSEGLSSGKSDNNEADKAPLQNFETITASLHIIDHIVEKNLFPEFMEATELHSFNEFFKGQHGVGEHILVIIDKAFDRILASTTLAKTEETQNDLAVLNKDKIESKIHLLDALIAKKAVVNTPLPSSLKKNDGDDTHM</sequence>
<evidence type="ECO:0000313" key="2">
    <source>
        <dbReference type="EMBL" id="TKR59653.1"/>
    </source>
</evidence>